<name>A0A397TB38_9GLOM</name>
<dbReference type="EMBL" id="QKYT01000134">
    <property type="protein sequence ID" value="RIA92124.1"/>
    <property type="molecule type" value="Genomic_DNA"/>
</dbReference>
<organism evidence="1 2">
    <name type="scientific">Glomus cerebriforme</name>
    <dbReference type="NCBI Taxonomy" id="658196"/>
    <lineage>
        <taxon>Eukaryota</taxon>
        <taxon>Fungi</taxon>
        <taxon>Fungi incertae sedis</taxon>
        <taxon>Mucoromycota</taxon>
        <taxon>Glomeromycotina</taxon>
        <taxon>Glomeromycetes</taxon>
        <taxon>Glomerales</taxon>
        <taxon>Glomeraceae</taxon>
        <taxon>Glomus</taxon>
    </lineage>
</organism>
<evidence type="ECO:0000313" key="2">
    <source>
        <dbReference type="Proteomes" id="UP000265703"/>
    </source>
</evidence>
<sequence>MYTPEKIYYSKANYHIVLPEDIMEDDVELRQDIKKIIVGLLKDRIEVDNFPDSKRVRTKKFIKLLLIMGRPMYEKIDPPAITSVEDVEKLGIKELKVFI</sequence>
<dbReference type="OrthoDB" id="2412213at2759"/>
<gene>
    <name evidence="1" type="ORF">C1645_821106</name>
</gene>
<keyword evidence="2" id="KW-1185">Reference proteome</keyword>
<comment type="caution">
    <text evidence="1">The sequence shown here is derived from an EMBL/GenBank/DDBJ whole genome shotgun (WGS) entry which is preliminary data.</text>
</comment>
<protein>
    <submittedName>
        <fullName evidence="1">Uncharacterized protein</fullName>
    </submittedName>
</protein>
<proteinExistence type="predicted"/>
<evidence type="ECO:0000313" key="1">
    <source>
        <dbReference type="EMBL" id="RIA92124.1"/>
    </source>
</evidence>
<reference evidence="1 2" key="1">
    <citation type="submission" date="2018-06" db="EMBL/GenBank/DDBJ databases">
        <title>Comparative genomics reveals the genomic features of Rhizophagus irregularis, R. cerebriforme, R. diaphanum and Gigaspora rosea, and their symbiotic lifestyle signature.</title>
        <authorList>
            <person name="Morin E."/>
            <person name="San Clemente H."/>
            <person name="Chen E.C.H."/>
            <person name="De La Providencia I."/>
            <person name="Hainaut M."/>
            <person name="Kuo A."/>
            <person name="Kohler A."/>
            <person name="Murat C."/>
            <person name="Tang N."/>
            <person name="Roy S."/>
            <person name="Loubradou J."/>
            <person name="Henrissat B."/>
            <person name="Grigoriev I.V."/>
            <person name="Corradi N."/>
            <person name="Roux C."/>
            <person name="Martin F.M."/>
        </authorList>
    </citation>
    <scope>NUCLEOTIDE SEQUENCE [LARGE SCALE GENOMIC DNA]</scope>
    <source>
        <strain evidence="1 2">DAOM 227022</strain>
    </source>
</reference>
<dbReference type="Proteomes" id="UP000265703">
    <property type="component" value="Unassembled WGS sequence"/>
</dbReference>
<dbReference type="AlphaFoldDB" id="A0A397TB38"/>
<accession>A0A397TB38</accession>